<protein>
    <submittedName>
        <fullName evidence="1">RNA-dependent RNA polymerase</fullName>
    </submittedName>
</protein>
<sequence>MEGFEDYEVIDRLTRYVLEGCAQNYAHFISSLKKLKKLCRKSAAEGGMIHKHVSIPFSGKLRHHLGYLRTFNDVIKGIAKKSERLRSMLLWTQSRATGLCDAVMIERSLQKFRDTITEPIQPLEVDAGILQSCIRADNVTGVDAQVSTGPKACLQSPQKAEVLEDSYYLPDQRRDPVGGQTRYLLYLSHHKVLCGTYDLKSLEFTPCKARPVRSSHDLMSWAIHELLGSPWRARSVRYHCVEDQSKARSITVAHYAYQVVMGAFAHAFVPAVTSAETATGLKADRNLWRFLHEQLAPEMPAWDGFDNQPVQGFCTDLEEATDYGNWWFARAVWSELLRQTAGPRQPTGLILLAKTFYTSSRSVFYKARMNRYDRFATSRGFLMGDLFTKVVLTIGQDYNVRKALLDSPLGGYRTNQQIGRTASLKPYNLESLKVAGLAERKPVRPRIVGSAYSLVGDDVVVLYVVCCNNLQLQPYFRAAASTGGWKLSDDDTFDSRHLLFYCEEGAMVPKNALESTRHAIWRGREVKYLDYPRIRLLLPVKVETNLYSQTNVGRFALLGKEARWVTDTSSDRAMSMYMTSQVLQKLVVPRDIECLCPYLPIEIGGDGSYDPDPEFISEVIRAKSKSPAESLYRMERQMTKYWSHQYVSSDKPKGGVMKHHLILPTMDRMKQWLPERAIVIPPSEEHNELLRSLPRGILESPSQTFFKIVKRLYYGWLFRGKLLPNLRVNADVASKRGNTSEASLWRWFDSDRISEYLERWRRPGFEVMDRDPYFVVPYRHQDIMSLGWNWKLRPERTTELSRLNVHDFMDVIFKGKDLPLVIDRLNMFFETDPLLLIRVREDPSIRGDLYLVSQDKRLAKKICDFIRANRTRRTMVYLVHPVIFFLGRVEEVTSGQKTLFDQGSLNFFGRNAGRSNIQQVVCSEFTTTKEWKYPGVTSIGVKGLSFKPKRPDKIIGIDQPSMGYVEDLIIQGLDATKELLHWSDSIGGRYSPSMEDEVSHTIADFNVDGGSQRSIAEIEARLASFDQPPAYTRGRVLPKWATDL</sequence>
<name>A0A6G9RW88_9VIRU</name>
<dbReference type="GO" id="GO:0003968">
    <property type="term" value="F:RNA-directed RNA polymerase activity"/>
    <property type="evidence" value="ECO:0007669"/>
    <property type="project" value="UniProtKB-KW"/>
</dbReference>
<organism evidence="1">
    <name type="scientific">Plasmopara viticola lesion associated narnavirus 13</name>
    <dbReference type="NCBI Taxonomy" id="2719496"/>
    <lineage>
        <taxon>Viruses</taxon>
        <taxon>Riboviria</taxon>
        <taxon>Orthornavirae</taxon>
        <taxon>Lenarviricota</taxon>
        <taxon>Amabiliviricetes</taxon>
        <taxon>Wolframvirales</taxon>
        <taxon>Narnaviridae</taxon>
        <taxon>Narnavirus</taxon>
    </lineage>
</organism>
<keyword evidence="1" id="KW-0808">Transferase</keyword>
<keyword evidence="1" id="KW-0548">Nucleotidyltransferase</keyword>
<dbReference type="EMBL" id="MN539830">
    <property type="protein sequence ID" value="QIR30292.1"/>
    <property type="molecule type" value="Genomic_RNA"/>
</dbReference>
<proteinExistence type="predicted"/>
<evidence type="ECO:0000313" key="1">
    <source>
        <dbReference type="EMBL" id="QIR30292.1"/>
    </source>
</evidence>
<accession>A0A6G9RW88</accession>
<reference evidence="1" key="1">
    <citation type="journal article" date="2020" name="Virus Evol.">
        <title>Analysis of the virome associated to grapevine downy mildew lesions reveals new mycovirus lineages.</title>
        <authorList>
            <person name="Chiapello M."/>
            <person name="Rodriguez-Romero J."/>
            <person name="Ayllon M.A."/>
            <person name="Turina M."/>
        </authorList>
    </citation>
    <scope>NUCLEOTIDE SEQUENCE</scope>
    <source>
        <strain evidence="1">DMG-D_DN28377</strain>
    </source>
</reference>
<keyword evidence="1" id="KW-0696">RNA-directed RNA polymerase</keyword>